<proteinExistence type="inferred from homology"/>
<evidence type="ECO:0000256" key="7">
    <source>
        <dbReference type="SAM" id="SignalP"/>
    </source>
</evidence>
<feature type="signal peptide" evidence="7">
    <location>
        <begin position="1"/>
        <end position="22"/>
    </location>
</feature>
<feature type="chain" id="PRO_5027595423" evidence="7">
    <location>
        <begin position="23"/>
        <end position="367"/>
    </location>
</feature>
<feature type="domain" description="TGF-beta family profile" evidence="8">
    <location>
        <begin position="253"/>
        <end position="367"/>
    </location>
</feature>
<dbReference type="OrthoDB" id="10030979at2759"/>
<dbReference type="InterPro" id="IPR029034">
    <property type="entry name" value="Cystine-knot_cytokine"/>
</dbReference>
<dbReference type="GO" id="GO:0005125">
    <property type="term" value="F:cytokine activity"/>
    <property type="evidence" value="ECO:0007669"/>
    <property type="project" value="TreeGrafter"/>
</dbReference>
<evidence type="ECO:0000259" key="8">
    <source>
        <dbReference type="PROSITE" id="PS51362"/>
    </source>
</evidence>
<keyword evidence="7" id="KW-0732">Signal</keyword>
<comment type="subcellular location">
    <subcellularLocation>
        <location evidence="1">Secreted</location>
    </subcellularLocation>
</comment>
<dbReference type="SUPFAM" id="SSF57501">
    <property type="entry name" value="Cystine-knot cytokines"/>
    <property type="match status" value="1"/>
</dbReference>
<dbReference type="RefSeq" id="XP_028284422.1">
    <property type="nucleotide sequence ID" value="XM_028428621.1"/>
</dbReference>
<protein>
    <submittedName>
        <fullName evidence="10">Univin</fullName>
    </submittedName>
</protein>
<evidence type="ECO:0000313" key="10">
    <source>
        <dbReference type="RefSeq" id="XP_028284422.1"/>
    </source>
</evidence>
<dbReference type="GO" id="GO:0008083">
    <property type="term" value="F:growth factor activity"/>
    <property type="evidence" value="ECO:0007669"/>
    <property type="project" value="UniProtKB-KW"/>
</dbReference>
<evidence type="ECO:0000256" key="2">
    <source>
        <dbReference type="ARBA" id="ARBA00006656"/>
    </source>
</evidence>
<evidence type="ECO:0000313" key="9">
    <source>
        <dbReference type="Proteomes" id="UP000515145"/>
    </source>
</evidence>
<dbReference type="Proteomes" id="UP000515145">
    <property type="component" value="Chromosome 17"/>
</dbReference>
<accession>A0A6P7K6Z3</accession>
<dbReference type="Gene3D" id="2.10.90.10">
    <property type="entry name" value="Cystine-knot cytokines"/>
    <property type="match status" value="1"/>
</dbReference>
<dbReference type="GO" id="GO:0005615">
    <property type="term" value="C:extracellular space"/>
    <property type="evidence" value="ECO:0007669"/>
    <property type="project" value="TreeGrafter"/>
</dbReference>
<evidence type="ECO:0000256" key="6">
    <source>
        <dbReference type="RuleBase" id="RU000354"/>
    </source>
</evidence>
<dbReference type="InParanoid" id="A0A6P7K6Z3"/>
<dbReference type="InterPro" id="IPR015615">
    <property type="entry name" value="TGF-beta-rel"/>
</dbReference>
<dbReference type="InterPro" id="IPR017948">
    <property type="entry name" value="TGFb_CS"/>
</dbReference>
<name>A0A6P7K6Z3_9TELE</name>
<dbReference type="PANTHER" id="PTHR11848">
    <property type="entry name" value="TGF-BETA FAMILY"/>
    <property type="match status" value="1"/>
</dbReference>
<comment type="similarity">
    <text evidence="2 6">Belongs to the TGF-beta family.</text>
</comment>
<keyword evidence="9" id="KW-1185">Reference proteome</keyword>
<dbReference type="PRINTS" id="PR00669">
    <property type="entry name" value="INHIBINA"/>
</dbReference>
<dbReference type="PROSITE" id="PS51362">
    <property type="entry name" value="TGF_BETA_2"/>
    <property type="match status" value="1"/>
</dbReference>
<dbReference type="CTD" id="9518"/>
<reference evidence="10" key="1">
    <citation type="submission" date="2025-08" db="UniProtKB">
        <authorList>
            <consortium name="RefSeq"/>
        </authorList>
    </citation>
    <scope>IDENTIFICATION</scope>
</reference>
<dbReference type="CDD" id="cd19376">
    <property type="entry name" value="TGF_beta_GDF15"/>
    <property type="match status" value="1"/>
</dbReference>
<evidence type="ECO:0000256" key="4">
    <source>
        <dbReference type="ARBA" id="ARBA00023030"/>
    </source>
</evidence>
<gene>
    <name evidence="10" type="primary">gdf15</name>
</gene>
<dbReference type="PANTHER" id="PTHR11848:SF78">
    <property type="entry name" value="GROWTH_DIFFERENTIATION FACTOR 15"/>
    <property type="match status" value="1"/>
</dbReference>
<dbReference type="GeneID" id="114450474"/>
<evidence type="ECO:0000256" key="1">
    <source>
        <dbReference type="ARBA" id="ARBA00004613"/>
    </source>
</evidence>
<evidence type="ECO:0000256" key="3">
    <source>
        <dbReference type="ARBA" id="ARBA00022525"/>
    </source>
</evidence>
<organism evidence="9 10">
    <name type="scientific">Parambassis ranga</name>
    <name type="common">Indian glassy fish</name>
    <dbReference type="NCBI Taxonomy" id="210632"/>
    <lineage>
        <taxon>Eukaryota</taxon>
        <taxon>Metazoa</taxon>
        <taxon>Chordata</taxon>
        <taxon>Craniata</taxon>
        <taxon>Vertebrata</taxon>
        <taxon>Euteleostomi</taxon>
        <taxon>Actinopterygii</taxon>
        <taxon>Neopterygii</taxon>
        <taxon>Teleostei</taxon>
        <taxon>Neoteleostei</taxon>
        <taxon>Acanthomorphata</taxon>
        <taxon>Ovalentaria</taxon>
        <taxon>Ambassidae</taxon>
        <taxon>Parambassis</taxon>
    </lineage>
</organism>
<dbReference type="SMART" id="SM00204">
    <property type="entry name" value="TGFB"/>
    <property type="match status" value="1"/>
</dbReference>
<keyword evidence="5" id="KW-1015">Disulfide bond</keyword>
<keyword evidence="3" id="KW-0964">Secreted</keyword>
<dbReference type="Pfam" id="PF00019">
    <property type="entry name" value="TGF_beta"/>
    <property type="match status" value="1"/>
</dbReference>
<keyword evidence="4 6" id="KW-0339">Growth factor</keyword>
<dbReference type="InterPro" id="IPR001839">
    <property type="entry name" value="TGF-b_C"/>
</dbReference>
<evidence type="ECO:0000256" key="5">
    <source>
        <dbReference type="ARBA" id="ARBA00023157"/>
    </source>
</evidence>
<dbReference type="Gene3D" id="2.60.120.970">
    <property type="match status" value="1"/>
</dbReference>
<sequence length="367" mass="41564">MTSHTLLRLISCMLLLLVSTSGKRRRHVAQKPDVARADSQRVLLLEAVKMGILSSLGMDKEPRPAQKASEEELSEMYQLYREKMREMSGNATQAMKETQESTMSTVLFPVEPLKVLRRREHPQSGRHVQWYQAVFKKNPNIQTVLTLTRAELRISRQILDQPSLGQPVVQQEIQVKVNGMISASSTRSVVNGSSPQDVIVDISPEVKRWMETDGQPLVVDVGMVVVNRQADRLSPSLSLELGLMQLKPSQNTRPRRSNKEDECDERGWCCRKSVTVSFKEIGWTDWVVAPTEYTMHFCDGTCPHNYKPASMHTQVKSRLHQITKGGTPHPCCVPAAYEPMVIMHYDSRGKLKLTPFNDFIVSKCYCA</sequence>
<dbReference type="AlphaFoldDB" id="A0A6P7K6Z3"/>
<dbReference type="PROSITE" id="PS00250">
    <property type="entry name" value="TGF_BETA_1"/>
    <property type="match status" value="1"/>
</dbReference>